<dbReference type="AlphaFoldDB" id="A0A1G8SZ22"/>
<dbReference type="STRING" id="890420.SAMN05216226_102224"/>
<evidence type="ECO:0000259" key="3">
    <source>
        <dbReference type="Pfam" id="PF04967"/>
    </source>
</evidence>
<dbReference type="Proteomes" id="UP000198856">
    <property type="component" value="Unassembled WGS sequence"/>
</dbReference>
<keyword evidence="1" id="KW-0805">Transcription regulation</keyword>
<evidence type="ECO:0000259" key="4">
    <source>
        <dbReference type="Pfam" id="PF24278"/>
    </source>
</evidence>
<evidence type="ECO:0000313" key="5">
    <source>
        <dbReference type="EMBL" id="SDJ34413.1"/>
    </source>
</evidence>
<dbReference type="PANTHER" id="PTHR34236">
    <property type="entry name" value="DIMETHYL SULFOXIDE REDUCTASE TRANSCRIPTIONAL ACTIVATOR"/>
    <property type="match status" value="1"/>
</dbReference>
<dbReference type="Pfam" id="PF24278">
    <property type="entry name" value="HVO_0513_N"/>
    <property type="match status" value="1"/>
</dbReference>
<proteinExistence type="predicted"/>
<evidence type="ECO:0000313" key="6">
    <source>
        <dbReference type="Proteomes" id="UP000198856"/>
    </source>
</evidence>
<reference evidence="5 6" key="1">
    <citation type="submission" date="2016-10" db="EMBL/GenBank/DDBJ databases">
        <authorList>
            <person name="de Groot N.N."/>
        </authorList>
    </citation>
    <scope>NUCLEOTIDE SEQUENCE [LARGE SCALE GENOMIC DNA]</scope>
    <source>
        <strain evidence="5 6">IBRC-M10015</strain>
    </source>
</reference>
<dbReference type="OrthoDB" id="27447at2157"/>
<dbReference type="InterPro" id="IPR007050">
    <property type="entry name" value="HTH_bacterioopsin"/>
</dbReference>
<feature type="domain" description="HVO-0513-like N-terminal" evidence="4">
    <location>
        <begin position="22"/>
        <end position="148"/>
    </location>
</feature>
<keyword evidence="6" id="KW-1185">Reference proteome</keyword>
<organism evidence="5 6">
    <name type="scientific">Halovenus aranensis</name>
    <dbReference type="NCBI Taxonomy" id="890420"/>
    <lineage>
        <taxon>Archaea</taxon>
        <taxon>Methanobacteriati</taxon>
        <taxon>Methanobacteriota</taxon>
        <taxon>Stenosarchaea group</taxon>
        <taxon>Halobacteria</taxon>
        <taxon>Halobacteriales</taxon>
        <taxon>Haloarculaceae</taxon>
        <taxon>Halovenus</taxon>
    </lineage>
</organism>
<dbReference type="Pfam" id="PF04967">
    <property type="entry name" value="HTH_10"/>
    <property type="match status" value="1"/>
</dbReference>
<dbReference type="EMBL" id="FNFC01000002">
    <property type="protein sequence ID" value="SDJ34413.1"/>
    <property type="molecule type" value="Genomic_DNA"/>
</dbReference>
<dbReference type="InterPro" id="IPR056493">
    <property type="entry name" value="HVO_0513_N"/>
</dbReference>
<dbReference type="InterPro" id="IPR036388">
    <property type="entry name" value="WH-like_DNA-bd_sf"/>
</dbReference>
<keyword evidence="2" id="KW-0804">Transcription</keyword>
<feature type="domain" description="HTH bat-type" evidence="3">
    <location>
        <begin position="162"/>
        <end position="213"/>
    </location>
</feature>
<protein>
    <submittedName>
        <fullName evidence="5">HTH DNA binding domain-containing protein</fullName>
    </submittedName>
</protein>
<evidence type="ECO:0000256" key="2">
    <source>
        <dbReference type="ARBA" id="ARBA00023163"/>
    </source>
</evidence>
<evidence type="ECO:0000256" key="1">
    <source>
        <dbReference type="ARBA" id="ARBA00023015"/>
    </source>
</evidence>
<dbReference type="RefSeq" id="WP_092699266.1">
    <property type="nucleotide sequence ID" value="NZ_FNFC01000002.1"/>
</dbReference>
<sequence length="224" mass="24466">MKHIRITVRPELEPSPSFLEYLLTSPDVTEAHAIDWNRGASVTSTHLYGIDGDAERFGHLARQTTGVESVTLSETDERVSYAHLELQDEDVPVFGGVAEAVDRSGLLVRRPLVYRDGTIQGHIIGSPDVLQTTIDTTPETIDVQVEEIHQFPSATVDPTTRLSERQQETIETALALGYYDTPRAATHEDIADELGLAPNTVSEHLQKGEAALVRAGMAGLQSSL</sequence>
<gene>
    <name evidence="5" type="ORF">SAMN05216226_102224</name>
</gene>
<accession>A0A1G8SZ22</accession>
<dbReference type="PANTHER" id="PTHR34236:SF1">
    <property type="entry name" value="DIMETHYL SULFOXIDE REDUCTASE TRANSCRIPTIONAL ACTIVATOR"/>
    <property type="match status" value="1"/>
</dbReference>
<name>A0A1G8SZ22_9EURY</name>
<dbReference type="Gene3D" id="1.10.10.10">
    <property type="entry name" value="Winged helix-like DNA-binding domain superfamily/Winged helix DNA-binding domain"/>
    <property type="match status" value="1"/>
</dbReference>